<dbReference type="OrthoDB" id="6373033at2759"/>
<reference evidence="1 2" key="1">
    <citation type="submission" date="2018-04" db="EMBL/GenBank/DDBJ databases">
        <authorList>
            <person name="Zhang X."/>
            <person name="Yuan J."/>
            <person name="Li F."/>
            <person name="Xiang J."/>
        </authorList>
    </citation>
    <scope>NUCLEOTIDE SEQUENCE [LARGE SCALE GENOMIC DNA]</scope>
    <source>
        <tissue evidence="1">Muscle</tissue>
    </source>
</reference>
<comment type="caution">
    <text evidence="1">The sequence shown here is derived from an EMBL/GenBank/DDBJ whole genome shotgun (WGS) entry which is preliminary data.</text>
</comment>
<sequence length="477" mass="52379">MPSESDTTPNSLHFEPTLIAITHKLYSFKKHLHVVLMQGTWHPHLLAKSHMYTMPGMASSPTFIHPCLISFFGALLGDISPTPNRNGPPLLNYIRLQHLTHWNTGGATHVRGGTVDHIITYGLVASQVSCSSIPSLFSDHIALGLQYSLPTQTSLPHQRARISIPPKYCPTYVSYITSLPPTFDLLSLENFYNSLVPQSESHLPFLQDNEFTPIVKDLLDLLDVYSNALSLSSGLQTMLQDIAWPRCTQTPTSTRGMQPYESAPPAVVPELPPWRVLHPAVTYTPTSKSDPPLLQKQLALETIASVSTLVPAAHHLYVDGSLQADGSAACAVGVIKPNWILSLYLVMNQAQVMSATVVRRMMIPAQVRLLKNLTGDVYSARLGGPEAGVGQSQVRCGSRLMANQEPLQHSTSSFAVAKRTLAIFMGWCRCAGVRVFSHRSSPLWCTHFTGPLSCGVQREIIQLARHYCHSLGVILQS</sequence>
<proteinExistence type="predicted"/>
<organism evidence="1 2">
    <name type="scientific">Penaeus vannamei</name>
    <name type="common">Whiteleg shrimp</name>
    <name type="synonym">Litopenaeus vannamei</name>
    <dbReference type="NCBI Taxonomy" id="6689"/>
    <lineage>
        <taxon>Eukaryota</taxon>
        <taxon>Metazoa</taxon>
        <taxon>Ecdysozoa</taxon>
        <taxon>Arthropoda</taxon>
        <taxon>Crustacea</taxon>
        <taxon>Multicrustacea</taxon>
        <taxon>Malacostraca</taxon>
        <taxon>Eumalacostraca</taxon>
        <taxon>Eucarida</taxon>
        <taxon>Decapoda</taxon>
        <taxon>Dendrobranchiata</taxon>
        <taxon>Penaeoidea</taxon>
        <taxon>Penaeidae</taxon>
        <taxon>Penaeus</taxon>
    </lineage>
</organism>
<gene>
    <name evidence="1" type="ORF">C7M84_006458</name>
</gene>
<protein>
    <submittedName>
        <fullName evidence="1">Uncharacterized protein</fullName>
    </submittedName>
</protein>
<name>A0A3R7MTV2_PENVA</name>
<evidence type="ECO:0000313" key="2">
    <source>
        <dbReference type="Proteomes" id="UP000283509"/>
    </source>
</evidence>
<dbReference type="EMBL" id="QCYY01000182">
    <property type="protein sequence ID" value="ROT85799.1"/>
    <property type="molecule type" value="Genomic_DNA"/>
</dbReference>
<keyword evidence="2" id="KW-1185">Reference proteome</keyword>
<evidence type="ECO:0000313" key="1">
    <source>
        <dbReference type="EMBL" id="ROT85799.1"/>
    </source>
</evidence>
<reference evidence="1 2" key="2">
    <citation type="submission" date="2019-01" db="EMBL/GenBank/DDBJ databases">
        <title>The decoding of complex shrimp genome reveals the adaptation for benthos swimmer, frequently molting mechanism and breeding impact on genome.</title>
        <authorList>
            <person name="Sun Y."/>
            <person name="Gao Y."/>
            <person name="Yu Y."/>
        </authorList>
    </citation>
    <scope>NUCLEOTIDE SEQUENCE [LARGE SCALE GENOMIC DNA]</scope>
    <source>
        <tissue evidence="1">Muscle</tissue>
    </source>
</reference>
<accession>A0A3R7MTV2</accession>
<dbReference type="Proteomes" id="UP000283509">
    <property type="component" value="Unassembled WGS sequence"/>
</dbReference>
<dbReference type="AlphaFoldDB" id="A0A3R7MTV2"/>